<keyword evidence="3" id="KW-1185">Reference proteome</keyword>
<comment type="caution">
    <text evidence="2">The sequence shown here is derived from an EMBL/GenBank/DDBJ whole genome shotgun (WGS) entry which is preliminary data.</text>
</comment>
<reference evidence="2 3" key="1">
    <citation type="journal article" date="2022" name="G3 (Bethesda)">
        <title>Whole-genome sequence and methylome profiling of the almond [Prunus dulcis (Mill.) D.A. Webb] cultivar 'Nonpareil'.</title>
        <authorList>
            <person name="D'Amico-Willman K.M."/>
            <person name="Ouma W.Z."/>
            <person name="Meulia T."/>
            <person name="Sideli G.M."/>
            <person name="Gradziel T.M."/>
            <person name="Fresnedo-Ramirez J."/>
        </authorList>
    </citation>
    <scope>NUCLEOTIDE SEQUENCE [LARGE SCALE GENOMIC DNA]</scope>
    <source>
        <strain evidence="2">Clone GOH B32 T37-40</strain>
    </source>
</reference>
<accession>A0AAD4V771</accession>
<evidence type="ECO:0000313" key="2">
    <source>
        <dbReference type="EMBL" id="KAI5319091.1"/>
    </source>
</evidence>
<name>A0AAD4V771_PRUDU</name>
<protein>
    <recommendedName>
        <fullName evidence="1">Reverse transcriptase Ty1/copia-type domain-containing protein</fullName>
    </recommendedName>
</protein>
<dbReference type="InterPro" id="IPR013103">
    <property type="entry name" value="RVT_2"/>
</dbReference>
<dbReference type="AlphaFoldDB" id="A0AAD4V771"/>
<feature type="domain" description="Reverse transcriptase Ty1/copia-type" evidence="1">
    <location>
        <begin position="11"/>
        <end position="174"/>
    </location>
</feature>
<sequence>MESELESMTKNGVWRLVVLPPGCKPIGCKWVYKTKRNAQGQIDRYKARLVAKGYTQEEGVDYNETFSPVSTKDSFRVIMALVAHFDLHLHQMDVKTAFLNGDLIEEIYMKQPDGFASKGEESLVCKLQKSIYGLKQASRQWYFKFDEVVKSQGFIDNPLDECIYMKFNGKNFVLCCYTWMTSF</sequence>
<dbReference type="EMBL" id="JAJFAZ020000007">
    <property type="protein sequence ID" value="KAI5319091.1"/>
    <property type="molecule type" value="Genomic_DNA"/>
</dbReference>
<evidence type="ECO:0000259" key="1">
    <source>
        <dbReference type="Pfam" id="PF07727"/>
    </source>
</evidence>
<dbReference type="Proteomes" id="UP001054821">
    <property type="component" value="Chromosome 7"/>
</dbReference>
<evidence type="ECO:0000313" key="3">
    <source>
        <dbReference type="Proteomes" id="UP001054821"/>
    </source>
</evidence>
<dbReference type="InterPro" id="IPR043502">
    <property type="entry name" value="DNA/RNA_pol_sf"/>
</dbReference>
<proteinExistence type="predicted"/>
<dbReference type="Pfam" id="PF07727">
    <property type="entry name" value="RVT_2"/>
    <property type="match status" value="1"/>
</dbReference>
<gene>
    <name evidence="2" type="ORF">L3X38_038799</name>
</gene>
<organism evidence="2 3">
    <name type="scientific">Prunus dulcis</name>
    <name type="common">Almond</name>
    <name type="synonym">Amygdalus dulcis</name>
    <dbReference type="NCBI Taxonomy" id="3755"/>
    <lineage>
        <taxon>Eukaryota</taxon>
        <taxon>Viridiplantae</taxon>
        <taxon>Streptophyta</taxon>
        <taxon>Embryophyta</taxon>
        <taxon>Tracheophyta</taxon>
        <taxon>Spermatophyta</taxon>
        <taxon>Magnoliopsida</taxon>
        <taxon>eudicotyledons</taxon>
        <taxon>Gunneridae</taxon>
        <taxon>Pentapetalae</taxon>
        <taxon>rosids</taxon>
        <taxon>fabids</taxon>
        <taxon>Rosales</taxon>
        <taxon>Rosaceae</taxon>
        <taxon>Amygdaloideae</taxon>
        <taxon>Amygdaleae</taxon>
        <taxon>Prunus</taxon>
    </lineage>
</organism>
<dbReference type="SUPFAM" id="SSF56672">
    <property type="entry name" value="DNA/RNA polymerases"/>
    <property type="match status" value="1"/>
</dbReference>